<keyword evidence="14" id="KW-1185">Reference proteome</keyword>
<comment type="subcellular location">
    <subcellularLocation>
        <location evidence="9">Cytoplasm</location>
    </subcellularLocation>
</comment>
<keyword evidence="4 9" id="KW-0479">Metal-binding</keyword>
<evidence type="ECO:0000256" key="3">
    <source>
        <dbReference type="ARBA" id="ARBA00022490"/>
    </source>
</evidence>
<dbReference type="NCBIfam" id="TIGR02729">
    <property type="entry name" value="Obg_CgtA"/>
    <property type="match status" value="1"/>
</dbReference>
<evidence type="ECO:0000256" key="7">
    <source>
        <dbReference type="ARBA" id="ARBA00022842"/>
    </source>
</evidence>
<dbReference type="PROSITE" id="PS51710">
    <property type="entry name" value="G_OBG"/>
    <property type="match status" value="1"/>
</dbReference>
<feature type="binding site" evidence="9">
    <location>
        <begin position="190"/>
        <end position="194"/>
    </location>
    <ligand>
        <name>GTP</name>
        <dbReference type="ChEBI" id="CHEBI:37565"/>
    </ligand>
</feature>
<sequence>MFYDQAKIYVKGGDGGNGVVAFRREKYVPEGGPNGGDGGKGGNVVFQADEGLRTLVDFRYQRHYKAARGEHGGGKNMHGKNAEDLIVRVPVGTVVKDAETGEFLADFTQHGQTAVIARGGRGGRGNARFATAQNKAPAFAEKGEPGEERWVELELKVLADVGLIGFPNVGKSTLISVVSAAKPKIADYHFTTLVPNLGVVFVDEGKSFVMADIPGLIEGAHAGAGLGHDFLRHTERTRVLVHVLDISGSEGRDPIEDYKTINHELQLYNEELAQRIQVIAANKMDLPGAEENLARLQEYLGDKHEIFPMSAAVAEGVKPLVYRLAELLDEVTDAPTPVEHLKVTKVSEAPRFTVRYEDGVYVVEGREVEKHFAMTDFENEEAVKRFQQIMRRMGVEDELRKRGIKDGDVVRIKDLEFEYVI</sequence>
<dbReference type="InterPro" id="IPR014100">
    <property type="entry name" value="GTP-bd_Obg/CgtA"/>
</dbReference>
<dbReference type="InterPro" id="IPR006073">
    <property type="entry name" value="GTP-bd"/>
</dbReference>
<feature type="domain" description="Obg" evidence="12">
    <location>
        <begin position="1"/>
        <end position="158"/>
    </location>
</feature>
<feature type="binding site" evidence="9">
    <location>
        <begin position="165"/>
        <end position="172"/>
    </location>
    <ligand>
        <name>GTP</name>
        <dbReference type="ChEBI" id="CHEBI:37565"/>
    </ligand>
</feature>
<keyword evidence="3 9" id="KW-0963">Cytoplasm</keyword>
<dbReference type="InterPro" id="IPR015349">
    <property type="entry name" value="OCT_dom"/>
</dbReference>
<feature type="binding site" evidence="9">
    <location>
        <begin position="282"/>
        <end position="285"/>
    </location>
    <ligand>
        <name>GTP</name>
        <dbReference type="ChEBI" id="CHEBI:37565"/>
    </ligand>
</feature>
<evidence type="ECO:0000259" key="12">
    <source>
        <dbReference type="PROSITE" id="PS51883"/>
    </source>
</evidence>
<dbReference type="NCBIfam" id="NF008955">
    <property type="entry name" value="PRK12297.1"/>
    <property type="match status" value="1"/>
</dbReference>
<dbReference type="PRINTS" id="PR00326">
    <property type="entry name" value="GTP1OBG"/>
</dbReference>
<dbReference type="SUPFAM" id="SSF52540">
    <property type="entry name" value="P-loop containing nucleoside triphosphate hydrolases"/>
    <property type="match status" value="1"/>
</dbReference>
<dbReference type="HOGENOM" id="CLU_011747_2_1_9"/>
<evidence type="ECO:0000256" key="2">
    <source>
        <dbReference type="ARBA" id="ARBA00007699"/>
    </source>
</evidence>
<feature type="binding site" evidence="9">
    <location>
        <position position="172"/>
    </location>
    <ligand>
        <name>Mg(2+)</name>
        <dbReference type="ChEBI" id="CHEBI:18420"/>
    </ligand>
</feature>
<dbReference type="KEGG" id="tjr:TherJR_2521"/>
<feature type="binding site" evidence="9">
    <location>
        <position position="192"/>
    </location>
    <ligand>
        <name>Mg(2+)</name>
        <dbReference type="ChEBI" id="CHEBI:18420"/>
    </ligand>
</feature>
<feature type="domain" description="OCT" evidence="11">
    <location>
        <begin position="344"/>
        <end position="421"/>
    </location>
</feature>
<dbReference type="GO" id="GO:0003924">
    <property type="term" value="F:GTPase activity"/>
    <property type="evidence" value="ECO:0007669"/>
    <property type="project" value="UniProtKB-UniRule"/>
</dbReference>
<dbReference type="GO" id="GO:0000287">
    <property type="term" value="F:magnesium ion binding"/>
    <property type="evidence" value="ECO:0007669"/>
    <property type="project" value="InterPro"/>
</dbReference>
<comment type="cofactor">
    <cofactor evidence="1 9">
        <name>Mg(2+)</name>
        <dbReference type="ChEBI" id="CHEBI:18420"/>
    </cofactor>
</comment>
<keyword evidence="6 9" id="KW-0378">Hydrolase</keyword>
<evidence type="ECO:0000313" key="13">
    <source>
        <dbReference type="EMBL" id="ADG83358.1"/>
    </source>
</evidence>
<dbReference type="InterPro" id="IPR006169">
    <property type="entry name" value="GTP1_OBG_dom"/>
</dbReference>
<comment type="subunit">
    <text evidence="9">Monomer.</text>
</comment>
<dbReference type="EMBL" id="CP002028">
    <property type="protein sequence ID" value="ADG83358.1"/>
    <property type="molecule type" value="Genomic_DNA"/>
</dbReference>
<dbReference type="RefSeq" id="WP_013121352.1">
    <property type="nucleotide sequence ID" value="NC_014152.1"/>
</dbReference>
<dbReference type="FunFam" id="3.40.50.300:FF:000515">
    <property type="entry name" value="GTPase Obg"/>
    <property type="match status" value="1"/>
</dbReference>
<keyword evidence="7 9" id="KW-0460">Magnesium</keyword>
<dbReference type="NCBIfam" id="TIGR03595">
    <property type="entry name" value="Obg_CgtA_exten"/>
    <property type="match status" value="1"/>
</dbReference>
<dbReference type="Pfam" id="PF01926">
    <property type="entry name" value="MMR_HSR1"/>
    <property type="match status" value="1"/>
</dbReference>
<dbReference type="Gene3D" id="3.30.300.350">
    <property type="entry name" value="GTP-binding protein OBG, C-terminal domain"/>
    <property type="match status" value="1"/>
</dbReference>
<dbReference type="Pfam" id="PF09269">
    <property type="entry name" value="DUF1967"/>
    <property type="match status" value="1"/>
</dbReference>
<feature type="domain" description="OBG-type G" evidence="10">
    <location>
        <begin position="159"/>
        <end position="329"/>
    </location>
</feature>
<dbReference type="AlphaFoldDB" id="D5XBC9"/>
<dbReference type="CDD" id="cd01898">
    <property type="entry name" value="Obg"/>
    <property type="match status" value="1"/>
</dbReference>
<gene>
    <name evidence="9" type="primary">obg</name>
    <name evidence="13" type="ordered locus">TherJR_2521</name>
</gene>
<protein>
    <recommendedName>
        <fullName evidence="9">GTPase Obg</fullName>
        <ecNumber evidence="9">3.6.5.-</ecNumber>
    </recommendedName>
    <alternativeName>
        <fullName evidence="9">GTP-binding protein Obg</fullName>
    </alternativeName>
</protein>
<dbReference type="GO" id="GO:0005737">
    <property type="term" value="C:cytoplasm"/>
    <property type="evidence" value="ECO:0007669"/>
    <property type="project" value="UniProtKB-SubCell"/>
</dbReference>
<dbReference type="PIRSF" id="PIRSF002401">
    <property type="entry name" value="GTP_bd_Obg/CgtA"/>
    <property type="match status" value="1"/>
</dbReference>
<evidence type="ECO:0000313" key="14">
    <source>
        <dbReference type="Proteomes" id="UP000002377"/>
    </source>
</evidence>
<comment type="function">
    <text evidence="9">An essential GTPase which binds GTP, GDP and possibly (p)ppGpp with moderate affinity, with high nucleotide exchange rates and a fairly low GTP hydrolysis rate. Plays a role in control of the cell cycle, stress response, ribosome biogenesis and in those bacteria that undergo differentiation, in morphogenesis control.</text>
</comment>
<evidence type="ECO:0000256" key="6">
    <source>
        <dbReference type="ARBA" id="ARBA00022801"/>
    </source>
</evidence>
<dbReference type="GO" id="GO:0005525">
    <property type="term" value="F:GTP binding"/>
    <property type="evidence" value="ECO:0007669"/>
    <property type="project" value="UniProtKB-UniRule"/>
</dbReference>
<dbReference type="FunFam" id="2.70.210.12:FF:000001">
    <property type="entry name" value="GTPase Obg"/>
    <property type="match status" value="1"/>
</dbReference>
<dbReference type="NCBIfam" id="NF008956">
    <property type="entry name" value="PRK12299.1"/>
    <property type="match status" value="1"/>
</dbReference>
<dbReference type="InterPro" id="IPR006074">
    <property type="entry name" value="GTP1-OBG_CS"/>
</dbReference>
<evidence type="ECO:0000256" key="1">
    <source>
        <dbReference type="ARBA" id="ARBA00001946"/>
    </source>
</evidence>
<evidence type="ECO:0000256" key="9">
    <source>
        <dbReference type="HAMAP-Rule" id="MF_01454"/>
    </source>
</evidence>
<dbReference type="Pfam" id="PF01018">
    <property type="entry name" value="GTP1_OBG"/>
    <property type="match status" value="1"/>
</dbReference>
<dbReference type="InterPro" id="IPR031167">
    <property type="entry name" value="G_OBG"/>
</dbReference>
<dbReference type="InterPro" id="IPR027417">
    <property type="entry name" value="P-loop_NTPase"/>
</dbReference>
<dbReference type="STRING" id="635013.TherJR_2521"/>
<feature type="binding site" evidence="9">
    <location>
        <begin position="310"/>
        <end position="312"/>
    </location>
    <ligand>
        <name>GTP</name>
        <dbReference type="ChEBI" id="CHEBI:37565"/>
    </ligand>
</feature>
<proteinExistence type="inferred from homology"/>
<dbReference type="PANTHER" id="PTHR11702:SF31">
    <property type="entry name" value="MITOCHONDRIAL RIBOSOME-ASSOCIATED GTPASE 2"/>
    <property type="match status" value="1"/>
</dbReference>
<dbReference type="InterPro" id="IPR036346">
    <property type="entry name" value="GTP-bd_prot_GTP1/OBG_C_sf"/>
</dbReference>
<dbReference type="PROSITE" id="PS51881">
    <property type="entry name" value="OCT"/>
    <property type="match status" value="1"/>
</dbReference>
<organism evidence="13 14">
    <name type="scientific">Thermincola potens (strain JR)</name>
    <dbReference type="NCBI Taxonomy" id="635013"/>
    <lineage>
        <taxon>Bacteria</taxon>
        <taxon>Bacillati</taxon>
        <taxon>Bacillota</taxon>
        <taxon>Clostridia</taxon>
        <taxon>Eubacteriales</taxon>
        <taxon>Thermincolaceae</taxon>
        <taxon>Thermincola</taxon>
    </lineage>
</organism>
<accession>D5XBC9</accession>
<dbReference type="PROSITE" id="PS00905">
    <property type="entry name" value="GTP1_OBG"/>
    <property type="match status" value="1"/>
</dbReference>
<comment type="similarity">
    <text evidence="2 9">Belongs to the TRAFAC class OBG-HflX-like GTPase superfamily. OBG GTPase family.</text>
</comment>
<dbReference type="GO" id="GO:0042254">
    <property type="term" value="P:ribosome biogenesis"/>
    <property type="evidence" value="ECO:0007669"/>
    <property type="project" value="UniProtKB-UniRule"/>
</dbReference>
<name>D5XBC9_THEPJ</name>
<dbReference type="Proteomes" id="UP000002377">
    <property type="component" value="Chromosome"/>
</dbReference>
<evidence type="ECO:0000259" key="10">
    <source>
        <dbReference type="PROSITE" id="PS51710"/>
    </source>
</evidence>
<dbReference type="OrthoDB" id="9807318at2"/>
<reference evidence="13 14" key="1">
    <citation type="submission" date="2010-05" db="EMBL/GenBank/DDBJ databases">
        <title>Complete sequence of Thermincola sp. JR.</title>
        <authorList>
            <consortium name="US DOE Joint Genome Institute"/>
            <person name="Lucas S."/>
            <person name="Copeland A."/>
            <person name="Lapidus A."/>
            <person name="Cheng J.-F."/>
            <person name="Bruce D."/>
            <person name="Goodwin L."/>
            <person name="Pitluck S."/>
            <person name="Chertkov O."/>
            <person name="Detter J.C."/>
            <person name="Han C."/>
            <person name="Tapia R."/>
            <person name="Land M."/>
            <person name="Hauser L."/>
            <person name="Kyrpides N."/>
            <person name="Mikhailova N."/>
            <person name="Hazen T.C."/>
            <person name="Woyke T."/>
        </authorList>
    </citation>
    <scope>NUCLEOTIDE SEQUENCE [LARGE SCALE GENOMIC DNA]</scope>
    <source>
        <strain evidence="13 14">JR</strain>
    </source>
</reference>
<dbReference type="NCBIfam" id="NF008954">
    <property type="entry name" value="PRK12296.1"/>
    <property type="match status" value="1"/>
</dbReference>
<dbReference type="PANTHER" id="PTHR11702">
    <property type="entry name" value="DEVELOPMENTALLY REGULATED GTP-BINDING PROTEIN-RELATED"/>
    <property type="match status" value="1"/>
</dbReference>
<dbReference type="Gene3D" id="3.40.50.300">
    <property type="entry name" value="P-loop containing nucleotide triphosphate hydrolases"/>
    <property type="match status" value="1"/>
</dbReference>
<keyword evidence="5 9" id="KW-0547">Nucleotide-binding</keyword>
<dbReference type="InterPro" id="IPR036726">
    <property type="entry name" value="GTP1_OBG_dom_sf"/>
</dbReference>
<dbReference type="SUPFAM" id="SSF102741">
    <property type="entry name" value="Obg GTP-binding protein C-terminal domain"/>
    <property type="match status" value="1"/>
</dbReference>
<dbReference type="InterPro" id="IPR045086">
    <property type="entry name" value="OBG_GTPase"/>
</dbReference>
<dbReference type="Gene3D" id="2.70.210.12">
    <property type="entry name" value="GTP1/OBG domain"/>
    <property type="match status" value="1"/>
</dbReference>
<dbReference type="HAMAP" id="MF_01454">
    <property type="entry name" value="GTPase_Obg"/>
    <property type="match status" value="1"/>
</dbReference>
<evidence type="ECO:0000256" key="8">
    <source>
        <dbReference type="ARBA" id="ARBA00023134"/>
    </source>
</evidence>
<dbReference type="eggNOG" id="COG0536">
    <property type="taxonomic scope" value="Bacteria"/>
</dbReference>
<dbReference type="SUPFAM" id="SSF82051">
    <property type="entry name" value="Obg GTP-binding protein N-terminal domain"/>
    <property type="match status" value="1"/>
</dbReference>
<evidence type="ECO:0000256" key="4">
    <source>
        <dbReference type="ARBA" id="ARBA00022723"/>
    </source>
</evidence>
<evidence type="ECO:0000259" key="11">
    <source>
        <dbReference type="PROSITE" id="PS51881"/>
    </source>
</evidence>
<feature type="binding site" evidence="9">
    <location>
        <begin position="212"/>
        <end position="215"/>
    </location>
    <ligand>
        <name>GTP</name>
        <dbReference type="ChEBI" id="CHEBI:37565"/>
    </ligand>
</feature>
<dbReference type="PROSITE" id="PS51883">
    <property type="entry name" value="OBG"/>
    <property type="match status" value="1"/>
</dbReference>
<evidence type="ECO:0000256" key="5">
    <source>
        <dbReference type="ARBA" id="ARBA00022741"/>
    </source>
</evidence>
<keyword evidence="8 9" id="KW-0342">GTP-binding</keyword>
<dbReference type="EC" id="3.6.5.-" evidence="9"/>